<feature type="compositionally biased region" description="Acidic residues" evidence="1">
    <location>
        <begin position="54"/>
        <end position="66"/>
    </location>
</feature>
<dbReference type="AlphaFoldDB" id="A0A516G9F0"/>
<reference evidence="2 3" key="1">
    <citation type="submission" date="2019-07" db="EMBL/GenBank/DDBJ databases">
        <title>complete genome sequencing of Ornithinimicrobium sp. H23M54.</title>
        <authorList>
            <person name="Bae J.-W."/>
            <person name="Lee S.-Y."/>
        </authorList>
    </citation>
    <scope>NUCLEOTIDE SEQUENCE [LARGE SCALE GENOMIC DNA]</scope>
    <source>
        <strain evidence="2 3">H23M54</strain>
    </source>
</reference>
<dbReference type="RefSeq" id="WP_143782787.1">
    <property type="nucleotide sequence ID" value="NZ_CP041616.1"/>
</dbReference>
<sequence length="266" mass="27535">MLTKNRRFGVFISTTIFVTLIAAGCGNGGPDPEPAADEPAPAIEADNDANAPADEADQADAPADEDSSIYSGELETLGTALKAGTGADSFSVDGTTVRLHFSEGSREDVSAHINCSAAGSVVDEGHTVILVYPDGERDCSPEDSAGDAEVADGSGAATASLTIGDHSWEFGQVVCAFGEEETGVEGSEFNLRASDGSTMVYAAIDPGYTYIEFNDSAAADPGLSEFITDVDPTIEITGQEIYADASFVTYEDWDTVQTGNLTATCP</sequence>
<evidence type="ECO:0000313" key="2">
    <source>
        <dbReference type="EMBL" id="QDO88112.1"/>
    </source>
</evidence>
<proteinExistence type="predicted"/>
<dbReference type="OrthoDB" id="9984543at2"/>
<feature type="region of interest" description="Disordered" evidence="1">
    <location>
        <begin position="28"/>
        <end position="66"/>
    </location>
</feature>
<feature type="compositionally biased region" description="Low complexity" evidence="1">
    <location>
        <begin position="37"/>
        <end position="53"/>
    </location>
</feature>
<dbReference type="PROSITE" id="PS51257">
    <property type="entry name" value="PROKAR_LIPOPROTEIN"/>
    <property type="match status" value="1"/>
</dbReference>
<evidence type="ECO:0000256" key="1">
    <source>
        <dbReference type="SAM" id="MobiDB-lite"/>
    </source>
</evidence>
<name>A0A516G9F0_9MICO</name>
<organism evidence="2 3">
    <name type="scientific">Ornithinimicrobium ciconiae</name>
    <dbReference type="NCBI Taxonomy" id="2594265"/>
    <lineage>
        <taxon>Bacteria</taxon>
        <taxon>Bacillati</taxon>
        <taxon>Actinomycetota</taxon>
        <taxon>Actinomycetes</taxon>
        <taxon>Micrococcales</taxon>
        <taxon>Ornithinimicrobiaceae</taxon>
        <taxon>Ornithinimicrobium</taxon>
    </lineage>
</organism>
<gene>
    <name evidence="2" type="ORF">FNH13_06910</name>
</gene>
<dbReference type="EMBL" id="CP041616">
    <property type="protein sequence ID" value="QDO88112.1"/>
    <property type="molecule type" value="Genomic_DNA"/>
</dbReference>
<evidence type="ECO:0000313" key="3">
    <source>
        <dbReference type="Proteomes" id="UP000315395"/>
    </source>
</evidence>
<dbReference type="Proteomes" id="UP000315395">
    <property type="component" value="Chromosome"/>
</dbReference>
<protein>
    <submittedName>
        <fullName evidence="2">Uncharacterized protein</fullName>
    </submittedName>
</protein>
<accession>A0A516G9F0</accession>
<dbReference type="KEGG" id="orz:FNH13_06910"/>
<keyword evidence="3" id="KW-1185">Reference proteome</keyword>